<gene>
    <name evidence="2" type="ORF">D3Z33_06455</name>
</gene>
<keyword evidence="1" id="KW-1133">Transmembrane helix</keyword>
<proteinExistence type="predicted"/>
<feature type="transmembrane region" description="Helical" evidence="1">
    <location>
        <begin position="31"/>
        <end position="50"/>
    </location>
</feature>
<comment type="caution">
    <text evidence="2">The sequence shown here is derived from an EMBL/GenBank/DDBJ whole genome shotgun (WGS) entry which is preliminary data.</text>
</comment>
<evidence type="ECO:0000313" key="3">
    <source>
        <dbReference type="Proteomes" id="UP000467132"/>
    </source>
</evidence>
<feature type="transmembrane region" description="Helical" evidence="1">
    <location>
        <begin position="56"/>
        <end position="77"/>
    </location>
</feature>
<keyword evidence="1" id="KW-0812">Transmembrane</keyword>
<feature type="transmembrane region" description="Helical" evidence="1">
    <location>
        <begin position="6"/>
        <end position="24"/>
    </location>
</feature>
<dbReference type="RefSeq" id="WP_160196980.1">
    <property type="nucleotide sequence ID" value="NZ_QXXA01000006.1"/>
</dbReference>
<dbReference type="AlphaFoldDB" id="A0A845R1P7"/>
<keyword evidence="3" id="KW-1185">Reference proteome</keyword>
<accession>A0A845R1P7</accession>
<reference evidence="2 3" key="1">
    <citation type="submission" date="2018-08" db="EMBL/GenBank/DDBJ databases">
        <title>Murine metabolic-syndrome-specific gut microbial biobank.</title>
        <authorList>
            <person name="Liu C."/>
        </authorList>
    </citation>
    <scope>NUCLEOTIDE SEQUENCE [LARGE SCALE GENOMIC DNA]</scope>
    <source>
        <strain evidence="2 3">583</strain>
    </source>
</reference>
<sequence>MKIIQIILSIIVVILGVISIVNGSSIKTITMSFMLIVLGILQGVDAIYFYKQDKKIIAGIMLLISLFIVIITIVNFFTM</sequence>
<organism evidence="2 3">
    <name type="scientific">Senegalia massiliensis</name>
    <dbReference type="NCBI Taxonomy" id="1720316"/>
    <lineage>
        <taxon>Bacteria</taxon>
        <taxon>Bacillati</taxon>
        <taxon>Bacillota</taxon>
        <taxon>Clostridia</taxon>
        <taxon>Eubacteriales</taxon>
        <taxon>Clostridiaceae</taxon>
        <taxon>Senegalia</taxon>
    </lineage>
</organism>
<evidence type="ECO:0000313" key="2">
    <source>
        <dbReference type="EMBL" id="NBI06503.1"/>
    </source>
</evidence>
<name>A0A845R1P7_9CLOT</name>
<protein>
    <recommendedName>
        <fullName evidence="4">DUF3953 domain-containing protein</fullName>
    </recommendedName>
</protein>
<keyword evidence="1" id="KW-0472">Membrane</keyword>
<evidence type="ECO:0000256" key="1">
    <source>
        <dbReference type="SAM" id="Phobius"/>
    </source>
</evidence>
<dbReference type="Proteomes" id="UP000467132">
    <property type="component" value="Unassembled WGS sequence"/>
</dbReference>
<dbReference type="EMBL" id="QXXA01000006">
    <property type="protein sequence ID" value="NBI06503.1"/>
    <property type="molecule type" value="Genomic_DNA"/>
</dbReference>
<evidence type="ECO:0008006" key="4">
    <source>
        <dbReference type="Google" id="ProtNLM"/>
    </source>
</evidence>